<dbReference type="GO" id="GO:0031380">
    <property type="term" value="C:nuclear RNA-directed RNA polymerase complex"/>
    <property type="evidence" value="ECO:0007669"/>
    <property type="project" value="TreeGrafter"/>
</dbReference>
<comment type="caution">
    <text evidence="8">The sequence shown here is derived from an EMBL/GenBank/DDBJ whole genome shotgun (WGS) entry which is preliminary data.</text>
</comment>
<name>A0AB34JPP7_PRYPA</name>
<evidence type="ECO:0000256" key="3">
    <source>
        <dbReference type="ARBA" id="ARBA00022833"/>
    </source>
</evidence>
<dbReference type="PANTHER" id="PTHR10887">
    <property type="entry name" value="DNA2/NAM7 HELICASE FAMILY"/>
    <property type="match status" value="1"/>
</dbReference>
<dbReference type="EMBL" id="JBGBPQ010000005">
    <property type="protein sequence ID" value="KAL1523714.1"/>
    <property type="molecule type" value="Genomic_DNA"/>
</dbReference>
<dbReference type="InterPro" id="IPR045055">
    <property type="entry name" value="DNA2/NAM7-like"/>
</dbReference>
<accession>A0AB34JPP7</accession>
<evidence type="ECO:0000256" key="2">
    <source>
        <dbReference type="ARBA" id="ARBA00022771"/>
    </source>
</evidence>
<dbReference type="InterPro" id="IPR041677">
    <property type="entry name" value="DNA2/NAM7_AAA_11"/>
</dbReference>
<dbReference type="SUPFAM" id="SSF56399">
    <property type="entry name" value="ADP-ribosylation"/>
    <property type="match status" value="2"/>
</dbReference>
<dbReference type="Pfam" id="PF13087">
    <property type="entry name" value="AAA_12"/>
    <property type="match status" value="1"/>
</dbReference>
<dbReference type="InterPro" id="IPR047187">
    <property type="entry name" value="SF1_C_Upf1"/>
</dbReference>
<gene>
    <name evidence="8" type="ORF">AB1Y20_018644</name>
</gene>
<dbReference type="InterPro" id="IPR041367">
    <property type="entry name" value="Znf-CCCH_4"/>
</dbReference>
<evidence type="ECO:0000256" key="5">
    <source>
        <dbReference type="SAM" id="MobiDB-lite"/>
    </source>
</evidence>
<dbReference type="InterPro" id="IPR000571">
    <property type="entry name" value="Znf_CCCH"/>
</dbReference>
<dbReference type="PANTHER" id="PTHR10887:SF341">
    <property type="entry name" value="NFX1-TYPE ZINC FINGER-CONTAINING PROTEIN 1"/>
    <property type="match status" value="1"/>
</dbReference>
<dbReference type="SMART" id="SM00356">
    <property type="entry name" value="ZnF_C3H1"/>
    <property type="match status" value="1"/>
</dbReference>
<dbReference type="Pfam" id="PF18044">
    <property type="entry name" value="zf-CCCH_4"/>
    <property type="match status" value="1"/>
</dbReference>
<dbReference type="Pfam" id="PF00644">
    <property type="entry name" value="PARP"/>
    <property type="match status" value="2"/>
</dbReference>
<protein>
    <recommendedName>
        <fullName evidence="10">Poly [ADP-ribose] polymerase</fullName>
    </recommendedName>
</protein>
<dbReference type="InterPro" id="IPR041679">
    <property type="entry name" value="DNA2/NAM7-like_C"/>
</dbReference>
<keyword evidence="1 4" id="KW-0479">Metal-binding</keyword>
<evidence type="ECO:0000259" key="6">
    <source>
        <dbReference type="PROSITE" id="PS50103"/>
    </source>
</evidence>
<dbReference type="InterPro" id="IPR027417">
    <property type="entry name" value="P-loop_NTPase"/>
</dbReference>
<evidence type="ECO:0000259" key="7">
    <source>
        <dbReference type="PROSITE" id="PS51059"/>
    </source>
</evidence>
<feature type="compositionally biased region" description="Low complexity" evidence="5">
    <location>
        <begin position="162"/>
        <end position="198"/>
    </location>
</feature>
<dbReference type="Gene3D" id="4.10.1000.10">
    <property type="entry name" value="Zinc finger, CCCH-type"/>
    <property type="match status" value="1"/>
</dbReference>
<evidence type="ECO:0000256" key="1">
    <source>
        <dbReference type="ARBA" id="ARBA00022723"/>
    </source>
</evidence>
<dbReference type="GO" id="GO:0004386">
    <property type="term" value="F:helicase activity"/>
    <property type="evidence" value="ECO:0007669"/>
    <property type="project" value="InterPro"/>
</dbReference>
<dbReference type="CDD" id="cd18808">
    <property type="entry name" value="SF1_C_Upf1"/>
    <property type="match status" value="1"/>
</dbReference>
<keyword evidence="9" id="KW-1185">Reference proteome</keyword>
<sequence>MSANEHTADAVVRALRGFVAASGGEISSTSGVADFYRQAGDLGEAFKGVLRSLSQKGKADAFALAGLVYEKRAVGTDLIKLANTSRGEHRLLAAAGELLLSGPKAMPQFVAELYAADPGAREEIKAAGGAKSWLSLHAEFAVYQPQPEKQPLIWHVSLRSGPTAPSRGASTSAASSSGHRANAGTAGSTGGATTRTAGPPRSHEQSTPLCKNFAQGACAYGERCRFRHDHASSKPAVPPGSARRPPATQLKCTAEVVAIKQKRAEGGAEGYEYGFLQIHAAHTLAVSTAFGAAEAERQHYFRVDWLPAAGQQRAPVRKGDTLACLLGADSRAEAASGKPSLRLRQLTLERCAHLSNDELHGYLKAVHALARTEPETALLSIGKCAAPWRYLLQSATLADGLTRMLLETIAAILPSHALHEKKVDFVRSFGDSRFLRRDGPLCRFLRAARRDGADATHTDALVASVIEGTLAAAPEAARALYHVLEEFFTPAGRDGALLLGVIRRVLPASVRVEHATWDELPLVASRHELLGEVDPLAFTPRVVVRGAYGSAGEYYDTYFRLMRCEGFGALSAGIGSLLKGKLDARDMNVYKCVTVQGVRFGMNGGADAMTIMLTYRPLANRGSRAAEIMFGNLLCLSLDGSFSEPLWAVVAHCEVDGARARTFVQLCTEYNPCDDLGALLRLQRSKVTLMAESPTYFNAVRPVLRALQFHDPNAMPFKSELVDGQRPSHTDASATTTRPQNILQKMAMMGLLTPSLGPHCASVWPAAPAYITPSTELPTASVFPQQATMSAELFVARLTDPAGLQTTFDVSQRHAMAAALQQRVAVIQGPPGTGKSFVGRELACLLMGLLRGPVLVITYKNHALDEFLEGCIARVGIERIARLGSRSQSHALTGRNIKALLRDRELTGRVVSQQTEDGVRELRVQVQELVPRLAELMSQRRAAAFISRESTLVAFLAHADENLLRQMWLDRQHGLEARDAELLEEVEAALASVVAEGDEAEALGGCAFREACTYCVLTNQKERHVAVAARVVLRAEVDASLEIEPEMQPAVRRLGKNMVAIFKGWAPPEENFETVQRRVRATVLPDAIASSDVDASRLGQAEVSDMTDATDVTARRMMAEDDHSKSHWDEGFISLEAGASDRHPLDVLDQPLAEVERQTLRTCRELWTTPDKLLLCHMLLEDHLGALDEALRALSVRYAGLLKELREVEEKRQAEVLRSMKLVGMTSTGAALSMGTLANLKPELIVVEEAAELLEPQLLAVLQPSVQHLVLIGDHEQLRPQVAHHELVRTHNFDVSMFERLVENGLLSGTLRMQSRMRPEMVELLRPIYPHVKNHERVTGAEHAVPPCLKNSMFFWTHAHPEQAERSVKNEGEALMVVRLLDWLTAEGHALESITVIAAYSQQVRRIRELVKARPRLTTAADAAHGGPGTQGAQRVQIAQAAQAAPGAPPAARLNVVTIDEFQGDENEIIICSLVRSCPESNAPGGGRQTIGYLKVRNRLVVAASRAKRALIFVGNADWLESRTRELIDRADPRLARWDQLIRHFDAQGLLGHSLPLRCPRHPHAPPLWLSNEEKARQPPRCALPCGADMECGHPCQISSCHPVRGFEKAHSAASCKVVVPFKCEAMGHPNRRNCYEIAPECEHVVWFKFPRCKHDGERKCCVPVAAMECPKVVPMVFPRCGHAGTRRCIDPADTQQCTSPCERKLACGHPCPLRCYQDCSSAADTCEACAEKRKVEEREQQKQLEVAKNAARKAAKDEARVHRAKGEEYVRRQLESRDPLFAEAAKLVHQNQQAVHNNPIVVVGVEEVYNAKLHTQMLECKQDLIDPTRDAVWKFHGTNKAATDSICIEGFRQPDPEAPNMDKKSGGKKLPMYGHGVYVASDSTKSAQKEYTQGSNMLLLCKVLLGRAWTLEKANNHLDKTKVRKAGYDSVFAPANTQVVFDEYIVYDARQCVPVYVVHFRSGDAGASVPATLQLSSGAGTIMRTDLFPSRTFDPTDHKQRHFSEVEARYYRMMKGAPPVRSLTKVEFVNNPKLVAAFLDQKQAFKRCGLPATELLAFHSSRQKSNLDSIAQNNFDVARIGSQSDAGFWGRGFYFSEFPSTSMNYGDRSHMLLCRLLPGKVLDVDSTRQEDYHGKPLKDGYNSHRLGGDAKGYGQELVIDNPNQILPCYILHLGQT</sequence>
<dbReference type="InterPro" id="IPR012317">
    <property type="entry name" value="Poly(ADP-ribose)pol_cat_dom"/>
</dbReference>
<reference evidence="8 9" key="1">
    <citation type="journal article" date="2024" name="Science">
        <title>Giant polyketide synthase enzymes in the biosynthesis of giant marine polyether toxins.</title>
        <authorList>
            <person name="Fallon T.R."/>
            <person name="Shende V.V."/>
            <person name="Wierzbicki I.H."/>
            <person name="Pendleton A.L."/>
            <person name="Watervoot N.F."/>
            <person name="Auber R.P."/>
            <person name="Gonzalez D.J."/>
            <person name="Wisecaver J.H."/>
            <person name="Moore B.S."/>
        </authorList>
    </citation>
    <scope>NUCLEOTIDE SEQUENCE [LARGE SCALE GENOMIC DNA]</scope>
    <source>
        <strain evidence="8 9">12B1</strain>
    </source>
</reference>
<feature type="zinc finger region" description="C3H1-type" evidence="4">
    <location>
        <begin position="204"/>
        <end position="231"/>
    </location>
</feature>
<feature type="region of interest" description="Disordered" evidence="5">
    <location>
        <begin position="158"/>
        <end position="208"/>
    </location>
</feature>
<dbReference type="Gene3D" id="3.40.50.300">
    <property type="entry name" value="P-loop containing nucleotide triphosphate hydrolases"/>
    <property type="match status" value="3"/>
</dbReference>
<evidence type="ECO:0000256" key="4">
    <source>
        <dbReference type="PROSITE-ProRule" id="PRU00723"/>
    </source>
</evidence>
<evidence type="ECO:0000313" key="8">
    <source>
        <dbReference type="EMBL" id="KAL1523714.1"/>
    </source>
</evidence>
<evidence type="ECO:0000313" key="9">
    <source>
        <dbReference type="Proteomes" id="UP001515480"/>
    </source>
</evidence>
<dbReference type="SUPFAM" id="SSF90229">
    <property type="entry name" value="CCCH zinc finger"/>
    <property type="match status" value="1"/>
</dbReference>
<dbReference type="GO" id="GO:0031048">
    <property type="term" value="P:regulatory ncRNA-mediated heterochromatin formation"/>
    <property type="evidence" value="ECO:0007669"/>
    <property type="project" value="TreeGrafter"/>
</dbReference>
<feature type="domain" description="PARP catalytic" evidence="7">
    <location>
        <begin position="1758"/>
        <end position="1970"/>
    </location>
</feature>
<dbReference type="Proteomes" id="UP001515480">
    <property type="component" value="Unassembled WGS sequence"/>
</dbReference>
<dbReference type="PROSITE" id="PS51059">
    <property type="entry name" value="PARP_CATALYTIC"/>
    <property type="match status" value="1"/>
</dbReference>
<dbReference type="GO" id="GO:0008270">
    <property type="term" value="F:zinc ion binding"/>
    <property type="evidence" value="ECO:0007669"/>
    <property type="project" value="UniProtKB-KW"/>
</dbReference>
<feature type="domain" description="C3H1-type" evidence="6">
    <location>
        <begin position="204"/>
        <end position="231"/>
    </location>
</feature>
<dbReference type="PROSITE" id="PS50103">
    <property type="entry name" value="ZF_C3H1"/>
    <property type="match status" value="1"/>
</dbReference>
<dbReference type="GO" id="GO:0003950">
    <property type="term" value="F:NAD+ poly-ADP-ribosyltransferase activity"/>
    <property type="evidence" value="ECO:0007669"/>
    <property type="project" value="InterPro"/>
</dbReference>
<dbReference type="Gene3D" id="3.90.228.10">
    <property type="match status" value="2"/>
</dbReference>
<proteinExistence type="predicted"/>
<dbReference type="SUPFAM" id="SSF52540">
    <property type="entry name" value="P-loop containing nucleoside triphosphate hydrolases"/>
    <property type="match status" value="1"/>
</dbReference>
<keyword evidence="3 4" id="KW-0862">Zinc</keyword>
<dbReference type="InterPro" id="IPR036855">
    <property type="entry name" value="Znf_CCCH_sf"/>
</dbReference>
<evidence type="ECO:0008006" key="10">
    <source>
        <dbReference type="Google" id="ProtNLM"/>
    </source>
</evidence>
<keyword evidence="2 4" id="KW-0863">Zinc-finger</keyword>
<organism evidence="8 9">
    <name type="scientific">Prymnesium parvum</name>
    <name type="common">Toxic golden alga</name>
    <dbReference type="NCBI Taxonomy" id="97485"/>
    <lineage>
        <taxon>Eukaryota</taxon>
        <taxon>Haptista</taxon>
        <taxon>Haptophyta</taxon>
        <taxon>Prymnesiophyceae</taxon>
        <taxon>Prymnesiales</taxon>
        <taxon>Prymnesiaceae</taxon>
        <taxon>Prymnesium</taxon>
    </lineage>
</organism>
<dbReference type="Pfam" id="PF13086">
    <property type="entry name" value="AAA_11"/>
    <property type="match status" value="2"/>
</dbReference>